<dbReference type="InterPro" id="IPR003774">
    <property type="entry name" value="AlgH-like"/>
</dbReference>
<name>A0AA41VRF4_PAPNU</name>
<accession>A0AA41VRF4</accession>
<protein>
    <submittedName>
        <fullName evidence="1">Uncharacterized protein</fullName>
    </submittedName>
</protein>
<dbReference type="Proteomes" id="UP001177140">
    <property type="component" value="Unassembled WGS sequence"/>
</dbReference>
<dbReference type="PANTHER" id="PTHR31984:SF1">
    <property type="entry name" value="OS10G0330400 PROTEIN"/>
    <property type="match status" value="1"/>
</dbReference>
<dbReference type="AlphaFoldDB" id="A0AA41VRF4"/>
<dbReference type="SUPFAM" id="SSF143456">
    <property type="entry name" value="VC0467-like"/>
    <property type="match status" value="1"/>
</dbReference>
<keyword evidence="2" id="KW-1185">Reference proteome</keyword>
<reference evidence="1" key="1">
    <citation type="submission" date="2022-03" db="EMBL/GenBank/DDBJ databases">
        <title>A functionally conserved STORR gene fusion in Papaver species that diverged 16.8 million years ago.</title>
        <authorList>
            <person name="Catania T."/>
        </authorList>
    </citation>
    <scope>NUCLEOTIDE SEQUENCE</scope>
    <source>
        <strain evidence="1">S-191538</strain>
    </source>
</reference>
<gene>
    <name evidence="1" type="ORF">MKW94_018420</name>
</gene>
<organism evidence="1 2">
    <name type="scientific">Papaver nudicaule</name>
    <name type="common">Iceland poppy</name>
    <dbReference type="NCBI Taxonomy" id="74823"/>
    <lineage>
        <taxon>Eukaryota</taxon>
        <taxon>Viridiplantae</taxon>
        <taxon>Streptophyta</taxon>
        <taxon>Embryophyta</taxon>
        <taxon>Tracheophyta</taxon>
        <taxon>Spermatophyta</taxon>
        <taxon>Magnoliopsida</taxon>
        <taxon>Ranunculales</taxon>
        <taxon>Papaveraceae</taxon>
        <taxon>Papaveroideae</taxon>
        <taxon>Papaver</taxon>
    </lineage>
</organism>
<evidence type="ECO:0000313" key="1">
    <source>
        <dbReference type="EMBL" id="MCL7046119.1"/>
    </source>
</evidence>
<evidence type="ECO:0000313" key="2">
    <source>
        <dbReference type="Proteomes" id="UP001177140"/>
    </source>
</evidence>
<dbReference type="Gene3D" id="3.40.1740.10">
    <property type="entry name" value="VC0467-like"/>
    <property type="match status" value="1"/>
</dbReference>
<dbReference type="EMBL" id="JAJJMA010277571">
    <property type="protein sequence ID" value="MCL7046119.1"/>
    <property type="molecule type" value="Genomic_DNA"/>
</dbReference>
<proteinExistence type="predicted"/>
<dbReference type="Pfam" id="PF02622">
    <property type="entry name" value="DUF179"/>
    <property type="match status" value="1"/>
</dbReference>
<sequence>MMNPKLVEEHHVHAPNEVSWVHILQEPEKGCLLIATQKLDGVNIFKGTVILILSTDSDFSTGIILNKPSSMTRPAAVTDTLDAPLYFGGPLDEKLVLVSLKKNNDGDETRSECFEGVLDGLYYGTEQKSLCCVDEMVKRNEIGVEDFRVFEGYCRWTNKVLRDEIRTGHWKVIACSPNVFSPLNSQEIQNNHKSN</sequence>
<dbReference type="PANTHER" id="PTHR31984">
    <property type="entry name" value="TRANSPORTER, PUTATIVE (DUF179)-RELATED"/>
    <property type="match status" value="1"/>
</dbReference>
<comment type="caution">
    <text evidence="1">The sequence shown here is derived from an EMBL/GenBank/DDBJ whole genome shotgun (WGS) entry which is preliminary data.</text>
</comment>